<dbReference type="PROSITE" id="PS50850">
    <property type="entry name" value="MFS"/>
    <property type="match status" value="1"/>
</dbReference>
<feature type="transmembrane region" description="Helical" evidence="2">
    <location>
        <begin position="274"/>
        <end position="293"/>
    </location>
</feature>
<keyword evidence="2" id="KW-1133">Transmembrane helix</keyword>
<feature type="transmembrane region" description="Helical" evidence="2">
    <location>
        <begin position="12"/>
        <end position="31"/>
    </location>
</feature>
<proteinExistence type="predicted"/>
<feature type="transmembrane region" description="Helical" evidence="2">
    <location>
        <begin position="396"/>
        <end position="418"/>
    </location>
</feature>
<name>A0A210PJQ8_MIZYE</name>
<dbReference type="InterPro" id="IPR020846">
    <property type="entry name" value="MFS_dom"/>
</dbReference>
<dbReference type="Gene3D" id="1.20.1250.20">
    <property type="entry name" value="MFS general substrate transporter like domains"/>
    <property type="match status" value="1"/>
</dbReference>
<comment type="subcellular location">
    <subcellularLocation>
        <location evidence="1">Membrane</location>
        <topology evidence="1">Multi-pass membrane protein</topology>
    </subcellularLocation>
</comment>
<gene>
    <name evidence="4" type="ORF">KP79_PYT02965</name>
</gene>
<feature type="transmembrane region" description="Helical" evidence="2">
    <location>
        <begin position="331"/>
        <end position="357"/>
    </location>
</feature>
<sequence>MAIQQDTSVRKWLVLVASFFNMFFCAGFPFNMSVLNTEFLRVFERSKAETALVQSVISGTLLIAGYPCGQSVNRFGVRKMGILSGLLASVGLSVSFFATSIPYLVITVGIITGLGLSLAYVASTTAIGEYFTGNARHLAMSFVACGSGCGSMVFPYLLDRLISVFGWRGCLLIVGGLMANMICLSAICKPLTVGLAQSKYVQSNKTNLKPHQINDTGLNISNGHTHCFMKLVLLSKNYAFIIFILGIACTIPVFNCILIYIIDFLKTKSFDSEEALLLYLFMSVANTLGRMIPGLCKYIPHVSSLVIPALTTIISCISTVGLLFANTYKQHLLLMCGFGLAMGSIVTVMSMTTITLVGLANFSVGVGILMTVTGVSSVCAGTISGWLLDLTGTYTVAYYSAAASHGVAVCLFCLAALIRKHNRLTSDTYHLGDSVDGP</sequence>
<evidence type="ECO:0000256" key="2">
    <source>
        <dbReference type="SAM" id="Phobius"/>
    </source>
</evidence>
<evidence type="ECO:0000259" key="3">
    <source>
        <dbReference type="PROSITE" id="PS50850"/>
    </source>
</evidence>
<feature type="transmembrane region" description="Helical" evidence="2">
    <location>
        <begin position="305"/>
        <end position="325"/>
    </location>
</feature>
<dbReference type="PANTHER" id="PTHR11360:SF284">
    <property type="entry name" value="EG:103B4.3 PROTEIN-RELATED"/>
    <property type="match status" value="1"/>
</dbReference>
<dbReference type="PANTHER" id="PTHR11360">
    <property type="entry name" value="MONOCARBOXYLATE TRANSPORTER"/>
    <property type="match status" value="1"/>
</dbReference>
<feature type="domain" description="Major facilitator superfamily (MFS) profile" evidence="3">
    <location>
        <begin position="14"/>
        <end position="423"/>
    </location>
</feature>
<dbReference type="InterPro" id="IPR050327">
    <property type="entry name" value="Proton-linked_MCT"/>
</dbReference>
<evidence type="ECO:0000313" key="5">
    <source>
        <dbReference type="Proteomes" id="UP000242188"/>
    </source>
</evidence>
<keyword evidence="5" id="KW-1185">Reference proteome</keyword>
<dbReference type="InterPro" id="IPR011701">
    <property type="entry name" value="MFS"/>
</dbReference>
<feature type="transmembrane region" description="Helical" evidence="2">
    <location>
        <begin position="164"/>
        <end position="188"/>
    </location>
</feature>
<dbReference type="SUPFAM" id="SSF103473">
    <property type="entry name" value="MFS general substrate transporter"/>
    <property type="match status" value="1"/>
</dbReference>
<dbReference type="Proteomes" id="UP000242188">
    <property type="component" value="Unassembled WGS sequence"/>
</dbReference>
<accession>A0A210PJQ8</accession>
<feature type="transmembrane region" description="Helical" evidence="2">
    <location>
        <begin position="51"/>
        <end position="68"/>
    </location>
</feature>
<feature type="transmembrane region" description="Helical" evidence="2">
    <location>
        <begin position="238"/>
        <end position="262"/>
    </location>
</feature>
<dbReference type="EMBL" id="NEDP02076462">
    <property type="protein sequence ID" value="OWF36719.1"/>
    <property type="molecule type" value="Genomic_DNA"/>
</dbReference>
<dbReference type="OrthoDB" id="6099974at2759"/>
<evidence type="ECO:0000256" key="1">
    <source>
        <dbReference type="ARBA" id="ARBA00004141"/>
    </source>
</evidence>
<organism evidence="4 5">
    <name type="scientific">Mizuhopecten yessoensis</name>
    <name type="common">Japanese scallop</name>
    <name type="synonym">Patinopecten yessoensis</name>
    <dbReference type="NCBI Taxonomy" id="6573"/>
    <lineage>
        <taxon>Eukaryota</taxon>
        <taxon>Metazoa</taxon>
        <taxon>Spiralia</taxon>
        <taxon>Lophotrochozoa</taxon>
        <taxon>Mollusca</taxon>
        <taxon>Bivalvia</taxon>
        <taxon>Autobranchia</taxon>
        <taxon>Pteriomorphia</taxon>
        <taxon>Pectinida</taxon>
        <taxon>Pectinoidea</taxon>
        <taxon>Pectinidae</taxon>
        <taxon>Mizuhopecten</taxon>
    </lineage>
</organism>
<dbReference type="GO" id="GO:0008028">
    <property type="term" value="F:monocarboxylic acid transmembrane transporter activity"/>
    <property type="evidence" value="ECO:0007669"/>
    <property type="project" value="TreeGrafter"/>
</dbReference>
<protein>
    <submittedName>
        <fullName evidence="4">Monocarboxylate transporter 12</fullName>
    </submittedName>
</protein>
<dbReference type="GO" id="GO:0016020">
    <property type="term" value="C:membrane"/>
    <property type="evidence" value="ECO:0007669"/>
    <property type="project" value="UniProtKB-SubCell"/>
</dbReference>
<keyword evidence="2" id="KW-0812">Transmembrane</keyword>
<feature type="transmembrane region" description="Helical" evidence="2">
    <location>
        <begin position="104"/>
        <end position="126"/>
    </location>
</feature>
<evidence type="ECO:0000313" key="4">
    <source>
        <dbReference type="EMBL" id="OWF36719.1"/>
    </source>
</evidence>
<comment type="caution">
    <text evidence="4">The sequence shown here is derived from an EMBL/GenBank/DDBJ whole genome shotgun (WGS) entry which is preliminary data.</text>
</comment>
<dbReference type="AlphaFoldDB" id="A0A210PJQ8"/>
<feature type="transmembrane region" description="Helical" evidence="2">
    <location>
        <begin position="138"/>
        <end position="158"/>
    </location>
</feature>
<keyword evidence="2" id="KW-0472">Membrane</keyword>
<feature type="transmembrane region" description="Helical" evidence="2">
    <location>
        <begin position="364"/>
        <end position="384"/>
    </location>
</feature>
<dbReference type="InterPro" id="IPR036259">
    <property type="entry name" value="MFS_trans_sf"/>
</dbReference>
<dbReference type="Pfam" id="PF07690">
    <property type="entry name" value="MFS_1"/>
    <property type="match status" value="1"/>
</dbReference>
<feature type="transmembrane region" description="Helical" evidence="2">
    <location>
        <begin position="80"/>
        <end position="98"/>
    </location>
</feature>
<reference evidence="4 5" key="1">
    <citation type="journal article" date="2017" name="Nat. Ecol. Evol.">
        <title>Scallop genome provides insights into evolution of bilaterian karyotype and development.</title>
        <authorList>
            <person name="Wang S."/>
            <person name="Zhang J."/>
            <person name="Jiao W."/>
            <person name="Li J."/>
            <person name="Xun X."/>
            <person name="Sun Y."/>
            <person name="Guo X."/>
            <person name="Huan P."/>
            <person name="Dong B."/>
            <person name="Zhang L."/>
            <person name="Hu X."/>
            <person name="Sun X."/>
            <person name="Wang J."/>
            <person name="Zhao C."/>
            <person name="Wang Y."/>
            <person name="Wang D."/>
            <person name="Huang X."/>
            <person name="Wang R."/>
            <person name="Lv J."/>
            <person name="Li Y."/>
            <person name="Zhang Z."/>
            <person name="Liu B."/>
            <person name="Lu W."/>
            <person name="Hui Y."/>
            <person name="Liang J."/>
            <person name="Zhou Z."/>
            <person name="Hou R."/>
            <person name="Li X."/>
            <person name="Liu Y."/>
            <person name="Li H."/>
            <person name="Ning X."/>
            <person name="Lin Y."/>
            <person name="Zhao L."/>
            <person name="Xing Q."/>
            <person name="Dou J."/>
            <person name="Li Y."/>
            <person name="Mao J."/>
            <person name="Guo H."/>
            <person name="Dou H."/>
            <person name="Li T."/>
            <person name="Mu C."/>
            <person name="Jiang W."/>
            <person name="Fu Q."/>
            <person name="Fu X."/>
            <person name="Miao Y."/>
            <person name="Liu J."/>
            <person name="Yu Q."/>
            <person name="Li R."/>
            <person name="Liao H."/>
            <person name="Li X."/>
            <person name="Kong Y."/>
            <person name="Jiang Z."/>
            <person name="Chourrout D."/>
            <person name="Li R."/>
            <person name="Bao Z."/>
        </authorList>
    </citation>
    <scope>NUCLEOTIDE SEQUENCE [LARGE SCALE GENOMIC DNA]</scope>
    <source>
        <strain evidence="4 5">PY_sf001</strain>
    </source>
</reference>